<evidence type="ECO:0000256" key="1">
    <source>
        <dbReference type="SAM" id="MobiDB-lite"/>
    </source>
</evidence>
<feature type="compositionally biased region" description="Basic and acidic residues" evidence="1">
    <location>
        <begin position="734"/>
        <end position="748"/>
    </location>
</feature>
<gene>
    <name evidence="2" type="ORF">V5O48_012695</name>
</gene>
<feature type="compositionally biased region" description="Polar residues" evidence="1">
    <location>
        <begin position="443"/>
        <end position="474"/>
    </location>
</feature>
<feature type="compositionally biased region" description="Basic and acidic residues" evidence="1">
    <location>
        <begin position="333"/>
        <end position="351"/>
    </location>
</feature>
<accession>A0ABR3F240</accession>
<feature type="region of interest" description="Disordered" evidence="1">
    <location>
        <begin position="614"/>
        <end position="633"/>
    </location>
</feature>
<feature type="region of interest" description="Disordered" evidence="1">
    <location>
        <begin position="638"/>
        <end position="796"/>
    </location>
</feature>
<feature type="compositionally biased region" description="Acidic residues" evidence="1">
    <location>
        <begin position="136"/>
        <end position="145"/>
    </location>
</feature>
<feature type="region of interest" description="Disordered" evidence="1">
    <location>
        <begin position="333"/>
        <end position="391"/>
    </location>
</feature>
<comment type="caution">
    <text evidence="2">The sequence shown here is derived from an EMBL/GenBank/DDBJ whole genome shotgun (WGS) entry which is preliminary data.</text>
</comment>
<protein>
    <submittedName>
        <fullName evidence="2">Uncharacterized protein</fullName>
    </submittedName>
</protein>
<dbReference type="Proteomes" id="UP001465976">
    <property type="component" value="Unassembled WGS sequence"/>
</dbReference>
<name>A0ABR3F240_9AGAR</name>
<dbReference type="EMBL" id="JBAHYK010001154">
    <property type="protein sequence ID" value="KAL0569279.1"/>
    <property type="molecule type" value="Genomic_DNA"/>
</dbReference>
<sequence>MPKNSAAASSNDTVQTASQLSLARHSPSPVPTELDVDNAERSDIDAYLYNAHKIAVVDYAYCPPAQDFSASPSSSTDPALPTSSFALTSTSIPSPAMQKTQIPEAFFAKDAISQYEWFMARGSNEWDNSSEHGTEVWEDNEEEQDEKTRAEENIEQSQSLQASTQSQEQTQTTILPSNRCGQPLRRQECLPFTGTGTKLPPEALQTPQAVNTPPCSPVLPEETQKTPLLPSFSPQSPVAPRTITPKRTAPIPGRTLYRLREIRWVTDEEAGRRWLPVDWDEYWGYERKEREKCRGDEGAGGEDCDWWMGRGYKGQGQVGYPYWVVWGSPPVVKKEEKEKEKEVEKKKEDPRPATGRQTRTEGHEHTLAKQVEVAEEDDPESQSTHATLCEALQSPEAASVFVPISVPSPLPSGDDLRSMQHTLNTIIETSGNSPPPLPDPSTFRLSTPGNPTSSLFPTNANPTASSVLPNSSPPEQAAPKRSIPASLAAQLYYLALDEDAHLGYGKGPSREYRRALGEKAGDVWIWLREYLRKWETKGAAGLEVATGKEDSQALFEGVGEGGNVIGSGRVLDVNERSLGTGLTGTPSGGIGGDGELGKTATLRGFGGVRTSSPAALMQQQQRTESLKQSKPPITEEVVKMDVDPPAPATATTPPNIAPKAKDDSMDADFGIDPEATPQLVADPSNARKTTRWTQTPASMGGQGRLTRSAAQRQRSDQPVDPTPKKRTRAATTKDAGEKSNKRAVEPEPKVGASDATSVAVGSGGKTIVSKRNKKGMGKERTIHLVDSETSTPDSGAMVEWSGAQLEGKKRAKGLGGRIRTG</sequence>
<reference evidence="2 3" key="1">
    <citation type="submission" date="2024-02" db="EMBL/GenBank/DDBJ databases">
        <title>A draft genome for the cacao thread blight pathogen Marasmius crinis-equi.</title>
        <authorList>
            <person name="Cohen S.P."/>
            <person name="Baruah I.K."/>
            <person name="Amoako-Attah I."/>
            <person name="Bukari Y."/>
            <person name="Meinhardt L.W."/>
            <person name="Bailey B.A."/>
        </authorList>
    </citation>
    <scope>NUCLEOTIDE SEQUENCE [LARGE SCALE GENOMIC DNA]</scope>
    <source>
        <strain evidence="2 3">GH-76</strain>
    </source>
</reference>
<keyword evidence="3" id="KW-1185">Reference proteome</keyword>
<feature type="region of interest" description="Disordered" evidence="1">
    <location>
        <begin position="125"/>
        <end position="249"/>
    </location>
</feature>
<evidence type="ECO:0000313" key="2">
    <source>
        <dbReference type="EMBL" id="KAL0569279.1"/>
    </source>
</evidence>
<feature type="region of interest" description="Disordered" evidence="1">
    <location>
        <begin position="427"/>
        <end position="481"/>
    </location>
</feature>
<feature type="region of interest" description="Disordered" evidence="1">
    <location>
        <begin position="1"/>
        <end position="36"/>
    </location>
</feature>
<proteinExistence type="predicted"/>
<feature type="compositionally biased region" description="Polar residues" evidence="1">
    <location>
        <begin position="1"/>
        <end position="21"/>
    </location>
</feature>
<organism evidence="2 3">
    <name type="scientific">Marasmius crinis-equi</name>
    <dbReference type="NCBI Taxonomy" id="585013"/>
    <lineage>
        <taxon>Eukaryota</taxon>
        <taxon>Fungi</taxon>
        <taxon>Dikarya</taxon>
        <taxon>Basidiomycota</taxon>
        <taxon>Agaricomycotina</taxon>
        <taxon>Agaricomycetes</taxon>
        <taxon>Agaricomycetidae</taxon>
        <taxon>Agaricales</taxon>
        <taxon>Marasmiineae</taxon>
        <taxon>Marasmiaceae</taxon>
        <taxon>Marasmius</taxon>
    </lineage>
</organism>
<feature type="compositionally biased region" description="Basic and acidic residues" evidence="1">
    <location>
        <begin position="358"/>
        <end position="367"/>
    </location>
</feature>
<evidence type="ECO:0000313" key="3">
    <source>
        <dbReference type="Proteomes" id="UP001465976"/>
    </source>
</evidence>
<feature type="compositionally biased region" description="Basic and acidic residues" evidence="1">
    <location>
        <begin position="776"/>
        <end position="786"/>
    </location>
</feature>
<feature type="compositionally biased region" description="Polar residues" evidence="1">
    <location>
        <begin position="614"/>
        <end position="628"/>
    </location>
</feature>
<feature type="compositionally biased region" description="Low complexity" evidence="1">
    <location>
        <begin position="156"/>
        <end position="173"/>
    </location>
</feature>